<evidence type="ECO:0000256" key="4">
    <source>
        <dbReference type="ARBA" id="ARBA00022603"/>
    </source>
</evidence>
<dbReference type="OrthoDB" id="9802228at2"/>
<dbReference type="EMBL" id="SMDR01000002">
    <property type="protein sequence ID" value="TNJ33957.1"/>
    <property type="molecule type" value="Genomic_DNA"/>
</dbReference>
<comment type="catalytic activity">
    <reaction evidence="11">
        <text>a 6-O-methyl-2'-deoxyguanosine in DNA + L-cysteinyl-[protein] = S-methyl-L-cysteinyl-[protein] + a 2'-deoxyguanosine in DNA</text>
        <dbReference type="Rhea" id="RHEA:24000"/>
        <dbReference type="Rhea" id="RHEA-COMP:10131"/>
        <dbReference type="Rhea" id="RHEA-COMP:10132"/>
        <dbReference type="Rhea" id="RHEA-COMP:11367"/>
        <dbReference type="Rhea" id="RHEA-COMP:11368"/>
        <dbReference type="ChEBI" id="CHEBI:29950"/>
        <dbReference type="ChEBI" id="CHEBI:82612"/>
        <dbReference type="ChEBI" id="CHEBI:85445"/>
        <dbReference type="ChEBI" id="CHEBI:85448"/>
        <dbReference type="EC" id="2.1.1.63"/>
    </reaction>
</comment>
<dbReference type="AlphaFoldDB" id="A0A5C4RTM3"/>
<dbReference type="Pfam" id="PF01035">
    <property type="entry name" value="DNA_binding_1"/>
    <property type="match status" value="1"/>
</dbReference>
<dbReference type="SUPFAM" id="SSF46689">
    <property type="entry name" value="Homeodomain-like"/>
    <property type="match status" value="1"/>
</dbReference>
<dbReference type="FunFam" id="1.10.10.10:FF:000214">
    <property type="entry name" value="Methylated-DNA--protein-cysteine methyltransferase"/>
    <property type="match status" value="1"/>
</dbReference>
<dbReference type="GO" id="GO:0043565">
    <property type="term" value="F:sequence-specific DNA binding"/>
    <property type="evidence" value="ECO:0007669"/>
    <property type="project" value="InterPro"/>
</dbReference>
<dbReference type="SUPFAM" id="SSF46767">
    <property type="entry name" value="Methylated DNA-protein cysteine methyltransferase, C-terminal domain"/>
    <property type="match status" value="1"/>
</dbReference>
<dbReference type="RefSeq" id="WP_139448885.1">
    <property type="nucleotide sequence ID" value="NZ_SMDR01000002.1"/>
</dbReference>
<reference evidence="13 14" key="1">
    <citation type="submission" date="2019-03" db="EMBL/GenBank/DDBJ databases">
        <title>Arenimonas daejeonensis sp. nov., isolated from compost.</title>
        <authorList>
            <person name="Jeon C.O."/>
        </authorList>
    </citation>
    <scope>NUCLEOTIDE SEQUENCE [LARGE SCALE GENOMIC DNA]</scope>
    <source>
        <strain evidence="13 14">R29</strain>
    </source>
</reference>
<keyword evidence="10" id="KW-0234">DNA repair</keyword>
<evidence type="ECO:0000256" key="7">
    <source>
        <dbReference type="ARBA" id="ARBA00023015"/>
    </source>
</evidence>
<dbReference type="InterPro" id="IPR014048">
    <property type="entry name" value="MethylDNA_cys_MeTrfase_DNA-bd"/>
</dbReference>
<dbReference type="InterPro" id="IPR018062">
    <property type="entry name" value="HTH_AraC-typ_CS"/>
</dbReference>
<keyword evidence="7" id="KW-0805">Transcription regulation</keyword>
<accession>A0A5C4RTM3</accession>
<dbReference type="GO" id="GO:0003700">
    <property type="term" value="F:DNA-binding transcription factor activity"/>
    <property type="evidence" value="ECO:0007669"/>
    <property type="project" value="InterPro"/>
</dbReference>
<dbReference type="GO" id="GO:0006281">
    <property type="term" value="P:DNA repair"/>
    <property type="evidence" value="ECO:0007669"/>
    <property type="project" value="UniProtKB-KW"/>
</dbReference>
<dbReference type="SMART" id="SM00342">
    <property type="entry name" value="HTH_ARAC"/>
    <property type="match status" value="1"/>
</dbReference>
<dbReference type="GO" id="GO:0003908">
    <property type="term" value="F:methylated-DNA-[protein]-cysteine S-methyltransferase activity"/>
    <property type="evidence" value="ECO:0007669"/>
    <property type="project" value="UniProtKB-EC"/>
</dbReference>
<protein>
    <recommendedName>
        <fullName evidence="3">methylated-DNA--[protein]-cysteine S-methyltransferase</fullName>
        <ecNumber evidence="3">2.1.1.63</ecNumber>
    </recommendedName>
</protein>
<name>A0A5C4RTM3_9GAMM</name>
<dbReference type="PROSITE" id="PS00374">
    <property type="entry name" value="MGMT"/>
    <property type="match status" value="1"/>
</dbReference>
<evidence type="ECO:0000256" key="6">
    <source>
        <dbReference type="ARBA" id="ARBA00022763"/>
    </source>
</evidence>
<evidence type="ECO:0000256" key="11">
    <source>
        <dbReference type="ARBA" id="ARBA00049348"/>
    </source>
</evidence>
<sequence>MDSHAIATPDRRLDRARRLLDQDDLGLAQLGAAVGLSPSHLQRKFREQFGLSPAEYRAQRRLQTLKRGLREGQAVTQALYEAGYGSPSRVYEDGAARLGMAPLAYRRGGEGLQIRWSLVDTALGLALVAATERGVCAVSLGDDAAALEAELRAEFPRAELQRVDSGRDEFLAPRLRAVADALAQKDGQVPVELIGTAFQQRVWSALMRIPAGETRSYAELAQELGAPRAARAVARACASNRVAVLVPCHRVIRGDGTPGGYRWGLPRKQGLLAAESARHREGKKSRA</sequence>
<dbReference type="Gene3D" id="1.10.10.60">
    <property type="entry name" value="Homeodomain-like"/>
    <property type="match status" value="1"/>
</dbReference>
<dbReference type="Pfam" id="PF12833">
    <property type="entry name" value="HTH_18"/>
    <property type="match status" value="1"/>
</dbReference>
<comment type="similarity">
    <text evidence="2">Belongs to the MGMT family.</text>
</comment>
<evidence type="ECO:0000256" key="2">
    <source>
        <dbReference type="ARBA" id="ARBA00008711"/>
    </source>
</evidence>
<dbReference type="InterPro" id="IPR036217">
    <property type="entry name" value="MethylDNA_cys_MeTrfase_DNAb"/>
</dbReference>
<dbReference type="InterPro" id="IPR036388">
    <property type="entry name" value="WH-like_DNA-bd_sf"/>
</dbReference>
<dbReference type="InterPro" id="IPR018060">
    <property type="entry name" value="HTH_AraC"/>
</dbReference>
<keyword evidence="4 13" id="KW-0489">Methyltransferase</keyword>
<evidence type="ECO:0000256" key="5">
    <source>
        <dbReference type="ARBA" id="ARBA00022679"/>
    </source>
</evidence>
<dbReference type="Gene3D" id="1.10.10.10">
    <property type="entry name" value="Winged helix-like DNA-binding domain superfamily/Winged helix DNA-binding domain"/>
    <property type="match status" value="1"/>
</dbReference>
<comment type="caution">
    <text evidence="13">The sequence shown here is derived from an EMBL/GenBank/DDBJ whole genome shotgun (WGS) entry which is preliminary data.</text>
</comment>
<evidence type="ECO:0000256" key="3">
    <source>
        <dbReference type="ARBA" id="ARBA00011918"/>
    </source>
</evidence>
<feature type="domain" description="HTH araC/xylS-type" evidence="12">
    <location>
        <begin position="10"/>
        <end position="108"/>
    </location>
</feature>
<evidence type="ECO:0000313" key="13">
    <source>
        <dbReference type="EMBL" id="TNJ33957.1"/>
    </source>
</evidence>
<evidence type="ECO:0000256" key="8">
    <source>
        <dbReference type="ARBA" id="ARBA00023125"/>
    </source>
</evidence>
<keyword evidence="14" id="KW-1185">Reference proteome</keyword>
<dbReference type="PROSITE" id="PS01124">
    <property type="entry name" value="HTH_ARAC_FAMILY_2"/>
    <property type="match status" value="1"/>
</dbReference>
<evidence type="ECO:0000313" key="14">
    <source>
        <dbReference type="Proteomes" id="UP000305760"/>
    </source>
</evidence>
<evidence type="ECO:0000256" key="10">
    <source>
        <dbReference type="ARBA" id="ARBA00023204"/>
    </source>
</evidence>
<dbReference type="InterPro" id="IPR001497">
    <property type="entry name" value="MethylDNA_cys_MeTrfase_AS"/>
</dbReference>
<evidence type="ECO:0000259" key="12">
    <source>
        <dbReference type="PROSITE" id="PS01124"/>
    </source>
</evidence>
<comment type="catalytic activity">
    <reaction evidence="1">
        <text>a 4-O-methyl-thymidine in DNA + L-cysteinyl-[protein] = a thymidine in DNA + S-methyl-L-cysteinyl-[protein]</text>
        <dbReference type="Rhea" id="RHEA:53428"/>
        <dbReference type="Rhea" id="RHEA-COMP:10131"/>
        <dbReference type="Rhea" id="RHEA-COMP:10132"/>
        <dbReference type="Rhea" id="RHEA-COMP:13555"/>
        <dbReference type="Rhea" id="RHEA-COMP:13556"/>
        <dbReference type="ChEBI" id="CHEBI:29950"/>
        <dbReference type="ChEBI" id="CHEBI:82612"/>
        <dbReference type="ChEBI" id="CHEBI:137386"/>
        <dbReference type="ChEBI" id="CHEBI:137387"/>
        <dbReference type="EC" id="2.1.1.63"/>
    </reaction>
</comment>
<dbReference type="PROSITE" id="PS00041">
    <property type="entry name" value="HTH_ARAC_FAMILY_1"/>
    <property type="match status" value="1"/>
</dbReference>
<evidence type="ECO:0000256" key="1">
    <source>
        <dbReference type="ARBA" id="ARBA00001286"/>
    </source>
</evidence>
<dbReference type="Gene3D" id="3.30.160.70">
    <property type="entry name" value="Methylated DNA-protein cysteine methyltransferase domain"/>
    <property type="match status" value="1"/>
</dbReference>
<proteinExistence type="inferred from homology"/>
<evidence type="ECO:0000256" key="9">
    <source>
        <dbReference type="ARBA" id="ARBA00023163"/>
    </source>
</evidence>
<dbReference type="CDD" id="cd06445">
    <property type="entry name" value="ATase"/>
    <property type="match status" value="1"/>
</dbReference>
<dbReference type="Proteomes" id="UP000305760">
    <property type="component" value="Unassembled WGS sequence"/>
</dbReference>
<keyword evidence="9" id="KW-0804">Transcription</keyword>
<dbReference type="PANTHER" id="PTHR10815">
    <property type="entry name" value="METHYLATED-DNA--PROTEIN-CYSTEINE METHYLTRANSFERASE"/>
    <property type="match status" value="1"/>
</dbReference>
<dbReference type="NCBIfam" id="TIGR00589">
    <property type="entry name" value="ogt"/>
    <property type="match status" value="1"/>
</dbReference>
<organism evidence="13 14">
    <name type="scientific">Arenimonas terrae</name>
    <dbReference type="NCBI Taxonomy" id="2546226"/>
    <lineage>
        <taxon>Bacteria</taxon>
        <taxon>Pseudomonadati</taxon>
        <taxon>Pseudomonadota</taxon>
        <taxon>Gammaproteobacteria</taxon>
        <taxon>Lysobacterales</taxon>
        <taxon>Lysobacteraceae</taxon>
        <taxon>Arenimonas</taxon>
    </lineage>
</organism>
<dbReference type="SUPFAM" id="SSF53155">
    <property type="entry name" value="Methylated DNA-protein cysteine methyltransferase domain"/>
    <property type="match status" value="1"/>
</dbReference>
<keyword evidence="8" id="KW-0238">DNA-binding</keyword>
<dbReference type="InterPro" id="IPR009057">
    <property type="entry name" value="Homeodomain-like_sf"/>
</dbReference>
<dbReference type="EC" id="2.1.1.63" evidence="3"/>
<keyword evidence="5 13" id="KW-0808">Transferase</keyword>
<dbReference type="InterPro" id="IPR036631">
    <property type="entry name" value="MGMT_N_sf"/>
</dbReference>
<dbReference type="GO" id="GO:0032259">
    <property type="term" value="P:methylation"/>
    <property type="evidence" value="ECO:0007669"/>
    <property type="project" value="UniProtKB-KW"/>
</dbReference>
<dbReference type="PANTHER" id="PTHR10815:SF5">
    <property type="entry name" value="METHYLATED-DNA--PROTEIN-CYSTEINE METHYLTRANSFERASE"/>
    <property type="match status" value="1"/>
</dbReference>
<keyword evidence="6" id="KW-0227">DNA damage</keyword>
<gene>
    <name evidence="13" type="ORF">E1B00_11560</name>
</gene>